<keyword evidence="4 7" id="KW-0520">NAD</keyword>
<dbReference type="FunFam" id="3.30.360.10:FF:000007">
    <property type="entry name" value="D-erythrose-4-phosphate dehydrogenase"/>
    <property type="match status" value="1"/>
</dbReference>
<evidence type="ECO:0000256" key="10">
    <source>
        <dbReference type="PIRSR" id="PIRSR000149-4"/>
    </source>
</evidence>
<comment type="function">
    <text evidence="7">Catalyzes the NAD-dependent conversion of D-erythrose 4-phosphate to 4-phosphoerythronate.</text>
</comment>
<dbReference type="NCBIfam" id="NF010058">
    <property type="entry name" value="PRK13535.1"/>
    <property type="match status" value="1"/>
</dbReference>
<feature type="binding site" evidence="9">
    <location>
        <position position="128"/>
    </location>
    <ligand>
        <name>NAD(+)</name>
        <dbReference type="ChEBI" id="CHEBI:57540"/>
    </ligand>
</feature>
<evidence type="ECO:0000256" key="6">
    <source>
        <dbReference type="ARBA" id="ARBA00050771"/>
    </source>
</evidence>
<sequence>MTLKVAINGFGRIGRSVLRALYESGKRHQMKIVAVNELAEPEAMAHLLQYDTCHGRFCKSVSHDQEHLFIGHDDGERDSVRILHQSDISLLPWHDLEVDIVLDCTGVYGSRADGEAHLKAGAGKVLFSHPAAKDIDNTVIYGVNHQTLLPEHKIVSNGSCTTNCIVPVIKVLDENFGIESGTITTIHSAMNDQQVIDAYHSDLRRTRAASQSIIPVDTKLHLGIGRIFPKFSDKFEAISVRVPTINVTAMDLSVTVKTNVKVNDVNQSLAAVSRSTLSGIVDYTEAPLVSVDFNHDPHSAIVDGTQTRVSNQHLVKLLVWCDNEWGFANRMLDTALAMYAVDRADTQAVRITEPCSDAGLTKN</sequence>
<dbReference type="EC" id="1.2.1.72" evidence="7"/>
<dbReference type="FunFam" id="3.40.50.720:FF:000001">
    <property type="entry name" value="Glyceraldehyde-3-phosphate dehydrogenase"/>
    <property type="match status" value="1"/>
</dbReference>
<dbReference type="GO" id="GO:0048001">
    <property type="term" value="F:erythrose-4-phosphate dehydrogenase activity"/>
    <property type="evidence" value="ECO:0007669"/>
    <property type="project" value="UniProtKB-UniRule"/>
</dbReference>
<evidence type="ECO:0000256" key="9">
    <source>
        <dbReference type="PIRSR" id="PIRSR000149-3"/>
    </source>
</evidence>
<evidence type="ECO:0000313" key="12">
    <source>
        <dbReference type="EMBL" id="KLV06809.1"/>
    </source>
</evidence>
<accession>A0A0J1H4W9</accession>
<dbReference type="HAMAP" id="MF_01640">
    <property type="entry name" value="E4P_dehydrog"/>
    <property type="match status" value="1"/>
</dbReference>
<dbReference type="UniPathway" id="UPA00244">
    <property type="reaction ID" value="UER00309"/>
</dbReference>
<evidence type="ECO:0000256" key="1">
    <source>
        <dbReference type="ARBA" id="ARBA00011881"/>
    </source>
</evidence>
<dbReference type="SUPFAM" id="SSF55347">
    <property type="entry name" value="Glyceraldehyde-3-phosphate dehydrogenase-like, C-terminal domain"/>
    <property type="match status" value="1"/>
</dbReference>
<dbReference type="Gene3D" id="3.40.50.720">
    <property type="entry name" value="NAD(P)-binding Rossmann-like Domain"/>
    <property type="match status" value="1"/>
</dbReference>
<dbReference type="NCBIfam" id="TIGR01532">
    <property type="entry name" value="E4PD_g-proteo"/>
    <property type="match status" value="1"/>
</dbReference>
<dbReference type="PANTHER" id="PTHR43148">
    <property type="entry name" value="GLYCERALDEHYDE-3-PHOSPHATE DEHYDROGENASE 2"/>
    <property type="match status" value="1"/>
</dbReference>
<dbReference type="Pfam" id="PF00044">
    <property type="entry name" value="Gp_dh_N"/>
    <property type="match status" value="1"/>
</dbReference>
<keyword evidence="3 7" id="KW-0560">Oxidoreductase</keyword>
<feature type="active site" description="Nucleophile" evidence="7 8">
    <location>
        <position position="160"/>
    </location>
</feature>
<feature type="binding site" evidence="7">
    <location>
        <begin position="159"/>
        <end position="161"/>
    </location>
    <ligand>
        <name>substrate</name>
    </ligand>
</feature>
<dbReference type="GO" id="GO:0008615">
    <property type="term" value="P:pyridoxine biosynthetic process"/>
    <property type="evidence" value="ECO:0007669"/>
    <property type="project" value="UniProtKB-UniRule"/>
</dbReference>
<dbReference type="GO" id="GO:0005737">
    <property type="term" value="C:cytoplasm"/>
    <property type="evidence" value="ECO:0007669"/>
    <property type="project" value="UniProtKB-SubCell"/>
</dbReference>
<feature type="site" description="Activates thiol group during catalysis" evidence="7 10">
    <location>
        <position position="187"/>
    </location>
</feature>
<dbReference type="CDD" id="cd17892">
    <property type="entry name" value="GAPDH_N_E4PDH"/>
    <property type="match status" value="1"/>
</dbReference>
<evidence type="ECO:0000256" key="4">
    <source>
        <dbReference type="ARBA" id="ARBA00023027"/>
    </source>
</evidence>
<protein>
    <recommendedName>
        <fullName evidence="7">D-erythrose-4-phosphate dehydrogenase</fullName>
        <shortName evidence="7">E4PDH</shortName>
        <ecNumber evidence="7">1.2.1.72</ecNumber>
    </recommendedName>
</protein>
<dbReference type="InterPro" id="IPR020831">
    <property type="entry name" value="GlycerAld/Erythrose_P_DH"/>
</dbReference>
<name>A0A0J1H4W9_9GAMM</name>
<feature type="binding site" evidence="7">
    <location>
        <position position="241"/>
    </location>
    <ligand>
        <name>substrate</name>
    </ligand>
</feature>
<dbReference type="Gene3D" id="3.30.360.10">
    <property type="entry name" value="Dihydrodipicolinate Reductase, domain 2"/>
    <property type="match status" value="1"/>
</dbReference>
<dbReference type="InterPro" id="IPR020828">
    <property type="entry name" value="GlycerAld_3-P_DH_NAD(P)-bd"/>
</dbReference>
<comment type="subcellular location">
    <subcellularLocation>
        <location evidence="7">Cytoplasm</location>
    </subcellularLocation>
</comment>
<comment type="caution">
    <text evidence="7">Lacks conserved residue(s) required for the propagation of feature annotation.</text>
</comment>
<evidence type="ECO:0000256" key="5">
    <source>
        <dbReference type="ARBA" id="ARBA00023096"/>
    </source>
</evidence>
<dbReference type="GO" id="GO:0042823">
    <property type="term" value="P:pyridoxal phosphate biosynthetic process"/>
    <property type="evidence" value="ECO:0007669"/>
    <property type="project" value="UniProtKB-UniRule"/>
</dbReference>
<proteinExistence type="inferred from homology"/>
<comment type="caution">
    <text evidence="12">The sequence shown here is derived from an EMBL/GenBank/DDBJ whole genome shotgun (WGS) entry which is preliminary data.</text>
</comment>
<evidence type="ECO:0000256" key="7">
    <source>
        <dbReference type="HAMAP-Rule" id="MF_01640"/>
    </source>
</evidence>
<dbReference type="STRING" id="1195763.ABT56_07995"/>
<feature type="binding site" evidence="7 9">
    <location>
        <position position="323"/>
    </location>
    <ligand>
        <name>NAD(+)</name>
        <dbReference type="ChEBI" id="CHEBI:57540"/>
    </ligand>
</feature>
<reference evidence="12 13" key="1">
    <citation type="submission" date="2015-05" db="EMBL/GenBank/DDBJ databases">
        <title>Photobacterium galathea sp. nov.</title>
        <authorList>
            <person name="Machado H."/>
            <person name="Gram L."/>
        </authorList>
    </citation>
    <scope>NUCLEOTIDE SEQUENCE [LARGE SCALE GENOMIC DNA]</scope>
    <source>
        <strain evidence="12 13">CGMCC 1.12159</strain>
    </source>
</reference>
<dbReference type="Pfam" id="PF02800">
    <property type="entry name" value="Gp_dh_C"/>
    <property type="match status" value="1"/>
</dbReference>
<dbReference type="GO" id="GO:0051287">
    <property type="term" value="F:NAD binding"/>
    <property type="evidence" value="ECO:0007669"/>
    <property type="project" value="InterPro"/>
</dbReference>
<dbReference type="RefSeq" id="WP_047878351.1">
    <property type="nucleotide sequence ID" value="NZ_LDOT01000008.1"/>
</dbReference>
<evidence type="ECO:0000256" key="8">
    <source>
        <dbReference type="PIRSR" id="PIRSR000149-1"/>
    </source>
</evidence>
<keyword evidence="13" id="KW-1185">Reference proteome</keyword>
<dbReference type="InterPro" id="IPR020829">
    <property type="entry name" value="GlycerAld_3-P_DH_cat"/>
</dbReference>
<dbReference type="EMBL" id="LDOT01000008">
    <property type="protein sequence ID" value="KLV06809.1"/>
    <property type="molecule type" value="Genomic_DNA"/>
</dbReference>
<comment type="pathway">
    <text evidence="7">Cofactor biosynthesis; pyridoxine 5'-phosphate biosynthesis; pyridoxine 5'-phosphate from D-erythrose 4-phosphate: step 1/5.</text>
</comment>
<feature type="binding site" evidence="7">
    <location>
        <position position="205"/>
    </location>
    <ligand>
        <name>substrate</name>
    </ligand>
</feature>
<comment type="catalytic activity">
    <reaction evidence="6 7">
        <text>D-erythrose 4-phosphate + NAD(+) + H2O = 4-phospho-D-erythronate + NADH + 2 H(+)</text>
        <dbReference type="Rhea" id="RHEA:12056"/>
        <dbReference type="ChEBI" id="CHEBI:15377"/>
        <dbReference type="ChEBI" id="CHEBI:15378"/>
        <dbReference type="ChEBI" id="CHEBI:16897"/>
        <dbReference type="ChEBI" id="CHEBI:57540"/>
        <dbReference type="ChEBI" id="CHEBI:57945"/>
        <dbReference type="ChEBI" id="CHEBI:58766"/>
        <dbReference type="EC" id="1.2.1.72"/>
    </reaction>
</comment>
<dbReference type="SMART" id="SM00846">
    <property type="entry name" value="Gp_dh_N"/>
    <property type="match status" value="1"/>
</dbReference>
<dbReference type="PATRIC" id="fig|1195763.3.peg.1701"/>
<evidence type="ECO:0000259" key="11">
    <source>
        <dbReference type="SMART" id="SM00846"/>
    </source>
</evidence>
<dbReference type="CDD" id="cd23937">
    <property type="entry name" value="GAPDH_C_E4PDH"/>
    <property type="match status" value="1"/>
</dbReference>
<dbReference type="InterPro" id="IPR036291">
    <property type="entry name" value="NAD(P)-bd_dom_sf"/>
</dbReference>
<dbReference type="PIRSF" id="PIRSF000149">
    <property type="entry name" value="GAP_DH"/>
    <property type="match status" value="1"/>
</dbReference>
<organism evidence="12 13">
    <name type="scientific">Photobacterium aquae</name>
    <dbReference type="NCBI Taxonomy" id="1195763"/>
    <lineage>
        <taxon>Bacteria</taxon>
        <taxon>Pseudomonadati</taxon>
        <taxon>Pseudomonadota</taxon>
        <taxon>Gammaproteobacteria</taxon>
        <taxon>Vibrionales</taxon>
        <taxon>Vibrionaceae</taxon>
        <taxon>Photobacterium</taxon>
    </lineage>
</organism>
<feature type="domain" description="Glyceraldehyde 3-phosphate dehydrogenase NAD(P) binding" evidence="11">
    <location>
        <begin position="3"/>
        <end position="160"/>
    </location>
</feature>
<dbReference type="SUPFAM" id="SSF51735">
    <property type="entry name" value="NAD(P)-binding Rossmann-fold domains"/>
    <property type="match status" value="1"/>
</dbReference>
<keyword evidence="5 7" id="KW-0664">Pyridoxine biosynthesis</keyword>
<comment type="similarity">
    <text evidence="7">Belongs to the glyceraldehyde-3-phosphate dehydrogenase family. Epd subfamily.</text>
</comment>
<dbReference type="InterPro" id="IPR006422">
    <property type="entry name" value="E4P_DH_bac"/>
</dbReference>
<dbReference type="AlphaFoldDB" id="A0A0J1H4W9"/>
<evidence type="ECO:0000256" key="2">
    <source>
        <dbReference type="ARBA" id="ARBA00022490"/>
    </source>
</evidence>
<evidence type="ECO:0000313" key="13">
    <source>
        <dbReference type="Proteomes" id="UP000036097"/>
    </source>
</evidence>
<keyword evidence="2 7" id="KW-0963">Cytoplasm</keyword>
<keyword evidence="9" id="KW-0547">Nucleotide-binding</keyword>
<dbReference type="Proteomes" id="UP000036097">
    <property type="component" value="Unassembled WGS sequence"/>
</dbReference>
<dbReference type="OrthoDB" id="9803304at2"/>
<evidence type="ECO:0000256" key="3">
    <source>
        <dbReference type="ARBA" id="ARBA00023002"/>
    </source>
</evidence>
<feature type="binding site" evidence="7 9">
    <location>
        <begin position="12"/>
        <end position="13"/>
    </location>
    <ligand>
        <name>NAD(+)</name>
        <dbReference type="ChEBI" id="CHEBI:57540"/>
    </ligand>
</feature>
<comment type="subunit">
    <text evidence="1 7">Homotetramer.</text>
</comment>
<gene>
    <name evidence="12" type="primary">gapA</name>
    <name evidence="7" type="synonym">epd</name>
    <name evidence="12" type="ORF">ABT56_07995</name>
</gene>
<dbReference type="PRINTS" id="PR00078">
    <property type="entry name" value="G3PDHDRGNASE"/>
</dbReference>
<feature type="binding site" evidence="7">
    <location>
        <begin position="218"/>
        <end position="219"/>
    </location>
    <ligand>
        <name>substrate</name>
    </ligand>
</feature>